<dbReference type="Proteomes" id="UP001172155">
    <property type="component" value="Unassembled WGS sequence"/>
</dbReference>
<evidence type="ECO:0000313" key="1">
    <source>
        <dbReference type="EMBL" id="KAK0751955.1"/>
    </source>
</evidence>
<proteinExistence type="predicted"/>
<gene>
    <name evidence="1" type="ORF">B0T18DRAFT_80366</name>
</gene>
<name>A0AA40F6C1_9PEZI</name>
<dbReference type="PANTHER" id="PTHR24148:SF64">
    <property type="entry name" value="HETEROKARYON INCOMPATIBILITY DOMAIN-CONTAINING PROTEIN"/>
    <property type="match status" value="1"/>
</dbReference>
<comment type="caution">
    <text evidence="1">The sequence shown here is derived from an EMBL/GenBank/DDBJ whole genome shotgun (WGS) entry which is preliminary data.</text>
</comment>
<sequence length="553" mass="62252">MLCQGHGSSARFHGRDISFLLPGQSTWSKMVDEMLWLLTKRRWWERTWVVQEVVLARKTLVYCGGMSAPWSMFAGSAQACLLKMTQQDLLRSSDTDPLLSKMVLQIDSPRTIIASGLRLPLTQVLRQFHSRKATNPRDKVFDLLELAQKGPGFTITPNYKLASDAVFIQAALQILSEKGGLKLLFGARFPGGQARTEWSRLPTWCVNWAKAPTDTERLRLQCLDLYSADGRQPPAPVHLHSSPDGQLLELDAFFVDEIDTAGDVIFPSQGCSRMQAATVSLAATVWRKNPGLRISDICMHICADIVHSGDSDSPDDSASYRRTNDTDEAAFDFFIRDETNKINRKTAIGPGQIMRRSYVPPPAVTAGRNCVYHGILAMSICRRAFHTMLGRGSAAIGPPDVNQGDKICIVPGLPVPLVLRLQQPRSCLGNTVRRLTGDEPTFAWLGPESDDNRMSTGAISHWMNSWDERPNHLRSYDGDSQYLQEYLSLLRRDLGYANALRDRRDMARLLSRNWFRRVWIVQEVVLSRMVVFFWGEKGLATWDWLESVVSLLK</sequence>
<dbReference type="EMBL" id="JAUKUD010000002">
    <property type="protein sequence ID" value="KAK0751955.1"/>
    <property type="molecule type" value="Genomic_DNA"/>
</dbReference>
<evidence type="ECO:0008006" key="3">
    <source>
        <dbReference type="Google" id="ProtNLM"/>
    </source>
</evidence>
<protein>
    <recommendedName>
        <fullName evidence="3">Heterokaryon incompatibility domain-containing protein</fullName>
    </recommendedName>
</protein>
<keyword evidence="2" id="KW-1185">Reference proteome</keyword>
<dbReference type="PANTHER" id="PTHR24148">
    <property type="entry name" value="ANKYRIN REPEAT DOMAIN-CONTAINING PROTEIN 39 HOMOLOG-RELATED"/>
    <property type="match status" value="1"/>
</dbReference>
<reference evidence="1" key="1">
    <citation type="submission" date="2023-06" db="EMBL/GenBank/DDBJ databases">
        <title>Genome-scale phylogeny and comparative genomics of the fungal order Sordariales.</title>
        <authorList>
            <consortium name="Lawrence Berkeley National Laboratory"/>
            <person name="Hensen N."/>
            <person name="Bonometti L."/>
            <person name="Westerberg I."/>
            <person name="Brannstrom I.O."/>
            <person name="Guillou S."/>
            <person name="Cros-Aarteil S."/>
            <person name="Calhoun S."/>
            <person name="Haridas S."/>
            <person name="Kuo A."/>
            <person name="Mondo S."/>
            <person name="Pangilinan J."/>
            <person name="Riley R."/>
            <person name="LaButti K."/>
            <person name="Andreopoulos B."/>
            <person name="Lipzen A."/>
            <person name="Chen C."/>
            <person name="Yanf M."/>
            <person name="Daum C."/>
            <person name="Ng V."/>
            <person name="Clum A."/>
            <person name="Steindorff A."/>
            <person name="Ohm R."/>
            <person name="Martin F."/>
            <person name="Silar P."/>
            <person name="Natvig D."/>
            <person name="Lalanne C."/>
            <person name="Gautier V."/>
            <person name="Ament-velasquez S.L."/>
            <person name="Kruys A."/>
            <person name="Hutchinson M.I."/>
            <person name="Powell A.J."/>
            <person name="Barry K."/>
            <person name="Miller A.N."/>
            <person name="Grigoriev I.V."/>
            <person name="Debuchy R."/>
            <person name="Gladieux P."/>
            <person name="Thoren M.H."/>
            <person name="Johannesson H."/>
        </authorList>
    </citation>
    <scope>NUCLEOTIDE SEQUENCE</scope>
    <source>
        <strain evidence="1">SMH3187-1</strain>
    </source>
</reference>
<accession>A0AA40F6C1</accession>
<organism evidence="1 2">
    <name type="scientific">Schizothecium vesticola</name>
    <dbReference type="NCBI Taxonomy" id="314040"/>
    <lineage>
        <taxon>Eukaryota</taxon>
        <taxon>Fungi</taxon>
        <taxon>Dikarya</taxon>
        <taxon>Ascomycota</taxon>
        <taxon>Pezizomycotina</taxon>
        <taxon>Sordariomycetes</taxon>
        <taxon>Sordariomycetidae</taxon>
        <taxon>Sordariales</taxon>
        <taxon>Schizotheciaceae</taxon>
        <taxon>Schizothecium</taxon>
    </lineage>
</organism>
<dbReference type="InterPro" id="IPR052895">
    <property type="entry name" value="HetReg/Transcr_Mod"/>
</dbReference>
<evidence type="ECO:0000313" key="2">
    <source>
        <dbReference type="Proteomes" id="UP001172155"/>
    </source>
</evidence>
<dbReference type="AlphaFoldDB" id="A0AA40F6C1"/>